<evidence type="ECO:0000259" key="2">
    <source>
        <dbReference type="PROSITE" id="PS50234"/>
    </source>
</evidence>
<dbReference type="InterPro" id="IPR002035">
    <property type="entry name" value="VWF_A"/>
</dbReference>
<dbReference type="EMBL" id="ACYG01000027">
    <property type="protein sequence ID" value="EEV17266.1"/>
    <property type="molecule type" value="Genomic_DNA"/>
</dbReference>
<comment type="caution">
    <text evidence="3">The sequence shown here is derived from an EMBL/GenBank/DDBJ whole genome shotgun (WGS) entry which is preliminary data.</text>
</comment>
<dbReference type="Gene3D" id="3.40.50.410">
    <property type="entry name" value="von Willebrand factor, type A domain"/>
    <property type="match status" value="1"/>
</dbReference>
<dbReference type="STRING" id="824.CGRAC_0688"/>
<dbReference type="eggNOG" id="COG2304">
    <property type="taxonomic scope" value="Bacteria"/>
</dbReference>
<sequence>MKKIILLVAALAGIMFAKSVELATPADHKDGVNHLELVLILDKSGSMSGLESDTIGGFNSMIEKERKEGIDASVTTVLFDTKFNVIHDRTPLKKVENLTSKEYYAGGNTALLDAVGSTIARIERVPDIYAKNNRVLFVIITDGMENSSREYSKAQIKKMISDKQEKYDWEFIFLGANIDAASEAQSIGIKSENALKYENSKEGVSKNFEAAAEISKDVATDNKANSKWRDKVLQDKK</sequence>
<evidence type="ECO:0000313" key="3">
    <source>
        <dbReference type="EMBL" id="EEV17266.1"/>
    </source>
</evidence>
<keyword evidence="4" id="KW-1185">Reference proteome</keyword>
<feature type="chain" id="PRO_5002991378" evidence="1">
    <location>
        <begin position="18"/>
        <end position="237"/>
    </location>
</feature>
<dbReference type="Proteomes" id="UP000005709">
    <property type="component" value="Unassembled WGS sequence"/>
</dbReference>
<dbReference type="PROSITE" id="PS50234">
    <property type="entry name" value="VWFA"/>
    <property type="match status" value="1"/>
</dbReference>
<dbReference type="InterPro" id="IPR036465">
    <property type="entry name" value="vWFA_dom_sf"/>
</dbReference>
<name>C8PK11_9BACT</name>
<keyword evidence="1" id="KW-0732">Signal</keyword>
<dbReference type="AlphaFoldDB" id="C8PK11"/>
<gene>
    <name evidence="3" type="ORF">CAMGR0001_1563</name>
</gene>
<dbReference type="RefSeq" id="WP_005872320.1">
    <property type="nucleotide sequence ID" value="NZ_ACYG01000027.1"/>
</dbReference>
<evidence type="ECO:0000313" key="4">
    <source>
        <dbReference type="Proteomes" id="UP000005709"/>
    </source>
</evidence>
<feature type="signal peptide" evidence="1">
    <location>
        <begin position="1"/>
        <end position="17"/>
    </location>
</feature>
<proteinExistence type="predicted"/>
<evidence type="ECO:0000256" key="1">
    <source>
        <dbReference type="SAM" id="SignalP"/>
    </source>
</evidence>
<dbReference type="CDD" id="cd00198">
    <property type="entry name" value="vWFA"/>
    <property type="match status" value="1"/>
</dbReference>
<organism evidence="3 4">
    <name type="scientific">Campylobacter gracilis RM3268</name>
    <dbReference type="NCBI Taxonomy" id="553220"/>
    <lineage>
        <taxon>Bacteria</taxon>
        <taxon>Pseudomonadati</taxon>
        <taxon>Campylobacterota</taxon>
        <taxon>Epsilonproteobacteria</taxon>
        <taxon>Campylobacterales</taxon>
        <taxon>Campylobacteraceae</taxon>
        <taxon>Campylobacter</taxon>
    </lineage>
</organism>
<dbReference type="SUPFAM" id="SSF53300">
    <property type="entry name" value="vWA-like"/>
    <property type="match status" value="1"/>
</dbReference>
<feature type="domain" description="VWFA" evidence="2">
    <location>
        <begin position="36"/>
        <end position="218"/>
    </location>
</feature>
<accession>C8PK11</accession>
<reference evidence="3 4" key="1">
    <citation type="submission" date="2009-07" db="EMBL/GenBank/DDBJ databases">
        <authorList>
            <person name="Madupu R."/>
            <person name="Sebastian Y."/>
            <person name="Durkin A.S."/>
            <person name="Torralba M."/>
            <person name="Methe B."/>
            <person name="Sutton G.G."/>
            <person name="Strausberg R.L."/>
            <person name="Nelson K.E."/>
        </authorList>
    </citation>
    <scope>NUCLEOTIDE SEQUENCE [LARGE SCALE GENOMIC DNA]</scope>
    <source>
        <strain evidence="3 4">RM3268</strain>
    </source>
</reference>
<protein>
    <submittedName>
        <fullName evidence="3">von Willebrand factor type A domain protein</fullName>
    </submittedName>
</protein>